<evidence type="ECO:0000313" key="5">
    <source>
        <dbReference type="Proteomes" id="UP000600101"/>
    </source>
</evidence>
<evidence type="ECO:0000259" key="3">
    <source>
        <dbReference type="Pfam" id="PF00496"/>
    </source>
</evidence>
<evidence type="ECO:0000256" key="1">
    <source>
        <dbReference type="ARBA" id="ARBA00004418"/>
    </source>
</evidence>
<protein>
    <submittedName>
        <fullName evidence="4">ABC transporter substrate-binding protein</fullName>
    </submittedName>
</protein>
<evidence type="ECO:0000256" key="2">
    <source>
        <dbReference type="ARBA" id="ARBA00005695"/>
    </source>
</evidence>
<dbReference type="GO" id="GO:0015833">
    <property type="term" value="P:peptide transport"/>
    <property type="evidence" value="ECO:0007669"/>
    <property type="project" value="TreeGrafter"/>
</dbReference>
<comment type="caution">
    <text evidence="4">The sequence shown here is derived from an EMBL/GenBank/DDBJ whole genome shotgun (WGS) entry which is preliminary data.</text>
</comment>
<dbReference type="InterPro" id="IPR006311">
    <property type="entry name" value="TAT_signal"/>
</dbReference>
<feature type="domain" description="Solute-binding protein family 5" evidence="3">
    <location>
        <begin position="85"/>
        <end position="429"/>
    </location>
</feature>
<keyword evidence="5" id="KW-1185">Reference proteome</keyword>
<dbReference type="InterPro" id="IPR030678">
    <property type="entry name" value="Peptide/Ni-bd"/>
</dbReference>
<dbReference type="CDD" id="cd08512">
    <property type="entry name" value="PBP2_NikA_DppA_OppA_like_7"/>
    <property type="match status" value="1"/>
</dbReference>
<name>A0A9X0UE77_9PROT</name>
<sequence>MGRSEDFQPIARRDLLGLLGLTGAAAWLPAGQAYAQARGATLVIGIDISDTITLDPVKQAQYTPPITLAATYDALMTLAPGDYIEPKPALATAWRRTPDGKGWRFTLREGVKFASGATMTAEDVQFSFQRLLAMKEQTQQYLKAVDRCEIVDAKTIDLVMNAPAAPLLNILCAPSFGILEKKVVEAQGGSMADDAKEKDKATDWLNQNSAGTGPYRLVRWERNQQIQLARNPHHWRGAPAFERVVIRHFSDSAAQLLAVRRGDIQAAFNLIPEQIATLRDDPAVRAERLPSLDFVYMALTQNPEFNRALAQKPCRQAIGHAIDYDGITTNMLGGAALRPAHFLPIGVNGSTEEIAREIGFRQDLEKAKRLLQEGGFADGFEFEIAYGNAAVAGVSYQLLAQKIQADLTRVGIRVRLNPMDQVNLRTAYTTGRTQGGVLTFWNPPAVENELWAAAVVERVARRVHWPVPPEMTALVKRAAEEPDVAQAATLWVEWQRAMVDQANHFILFQPIYQIAVRNTVKRFPLTAAGWQLEIGQTTPA</sequence>
<dbReference type="Gene3D" id="3.10.105.10">
    <property type="entry name" value="Dipeptide-binding Protein, Domain 3"/>
    <property type="match status" value="1"/>
</dbReference>
<dbReference type="InterPro" id="IPR039424">
    <property type="entry name" value="SBP_5"/>
</dbReference>
<dbReference type="Gene3D" id="3.90.76.10">
    <property type="entry name" value="Dipeptide-binding Protein, Domain 1"/>
    <property type="match status" value="1"/>
</dbReference>
<organism evidence="4 5">
    <name type="scientific">Siccirubricoccus deserti</name>
    <dbReference type="NCBI Taxonomy" id="2013562"/>
    <lineage>
        <taxon>Bacteria</taxon>
        <taxon>Pseudomonadati</taxon>
        <taxon>Pseudomonadota</taxon>
        <taxon>Alphaproteobacteria</taxon>
        <taxon>Acetobacterales</taxon>
        <taxon>Roseomonadaceae</taxon>
        <taxon>Siccirubricoccus</taxon>
    </lineage>
</organism>
<dbReference type="PANTHER" id="PTHR30290">
    <property type="entry name" value="PERIPLASMIC BINDING COMPONENT OF ABC TRANSPORTER"/>
    <property type="match status" value="1"/>
</dbReference>
<gene>
    <name evidence="4" type="ORF">H7965_14095</name>
</gene>
<comment type="similarity">
    <text evidence="2">Belongs to the bacterial solute-binding protein 5 family.</text>
</comment>
<dbReference type="GO" id="GO:1904680">
    <property type="term" value="F:peptide transmembrane transporter activity"/>
    <property type="evidence" value="ECO:0007669"/>
    <property type="project" value="TreeGrafter"/>
</dbReference>
<dbReference type="Pfam" id="PF00496">
    <property type="entry name" value="SBP_bac_5"/>
    <property type="match status" value="1"/>
</dbReference>
<proteinExistence type="inferred from homology"/>
<dbReference type="Proteomes" id="UP000600101">
    <property type="component" value="Unassembled WGS sequence"/>
</dbReference>
<dbReference type="EMBL" id="JACOMF010000015">
    <property type="protein sequence ID" value="MBC4016453.1"/>
    <property type="molecule type" value="Genomic_DNA"/>
</dbReference>
<dbReference type="GO" id="GO:0043190">
    <property type="term" value="C:ATP-binding cassette (ABC) transporter complex"/>
    <property type="evidence" value="ECO:0007669"/>
    <property type="project" value="InterPro"/>
</dbReference>
<dbReference type="PIRSF" id="PIRSF002741">
    <property type="entry name" value="MppA"/>
    <property type="match status" value="1"/>
</dbReference>
<dbReference type="PROSITE" id="PS51318">
    <property type="entry name" value="TAT"/>
    <property type="match status" value="1"/>
</dbReference>
<dbReference type="InterPro" id="IPR000914">
    <property type="entry name" value="SBP_5_dom"/>
</dbReference>
<dbReference type="AlphaFoldDB" id="A0A9X0UE77"/>
<reference evidence="4" key="1">
    <citation type="submission" date="2020-08" db="EMBL/GenBank/DDBJ databases">
        <authorList>
            <person name="Hu Y."/>
            <person name="Nguyen S.V."/>
            <person name="Li F."/>
            <person name="Fanning S."/>
        </authorList>
    </citation>
    <scope>NUCLEOTIDE SEQUENCE</scope>
    <source>
        <strain evidence="4">SYSU D8009</strain>
    </source>
</reference>
<accession>A0A9X0UE77</accession>
<comment type="subcellular location">
    <subcellularLocation>
        <location evidence="1">Periplasm</location>
    </subcellularLocation>
</comment>
<dbReference type="RefSeq" id="WP_186771224.1">
    <property type="nucleotide sequence ID" value="NZ_JACOMF010000015.1"/>
</dbReference>
<evidence type="ECO:0000313" key="4">
    <source>
        <dbReference type="EMBL" id="MBC4016453.1"/>
    </source>
</evidence>
<dbReference type="SUPFAM" id="SSF53850">
    <property type="entry name" value="Periplasmic binding protein-like II"/>
    <property type="match status" value="1"/>
</dbReference>
<dbReference type="GO" id="GO:0030288">
    <property type="term" value="C:outer membrane-bounded periplasmic space"/>
    <property type="evidence" value="ECO:0007669"/>
    <property type="project" value="UniProtKB-ARBA"/>
</dbReference>
<dbReference type="Gene3D" id="3.40.190.10">
    <property type="entry name" value="Periplasmic binding protein-like II"/>
    <property type="match status" value="1"/>
</dbReference>